<gene>
    <name evidence="2" type="ORF">IQ266_04375</name>
</gene>
<feature type="transmembrane region" description="Helical" evidence="1">
    <location>
        <begin position="88"/>
        <end position="108"/>
    </location>
</feature>
<evidence type="ECO:0000313" key="2">
    <source>
        <dbReference type="EMBL" id="MBE9028997.1"/>
    </source>
</evidence>
<reference evidence="2" key="1">
    <citation type="submission" date="2020-10" db="EMBL/GenBank/DDBJ databases">
        <authorList>
            <person name="Castelo-Branco R."/>
            <person name="Eusebio N."/>
            <person name="Adriana R."/>
            <person name="Vieira A."/>
            <person name="Brugerolle De Fraissinette N."/>
            <person name="Rezende De Castro R."/>
            <person name="Schneider M.P."/>
            <person name="Vasconcelos V."/>
            <person name="Leao P.N."/>
        </authorList>
    </citation>
    <scope>NUCLEOTIDE SEQUENCE</scope>
    <source>
        <strain evidence="2">LEGE 11480</strain>
    </source>
</reference>
<keyword evidence="1" id="KW-0812">Transmembrane</keyword>
<keyword evidence="3" id="KW-1185">Reference proteome</keyword>
<organism evidence="2 3">
    <name type="scientific">Romeriopsis navalis LEGE 11480</name>
    <dbReference type="NCBI Taxonomy" id="2777977"/>
    <lineage>
        <taxon>Bacteria</taxon>
        <taxon>Bacillati</taxon>
        <taxon>Cyanobacteriota</taxon>
        <taxon>Cyanophyceae</taxon>
        <taxon>Leptolyngbyales</taxon>
        <taxon>Leptolyngbyaceae</taxon>
        <taxon>Romeriopsis</taxon>
        <taxon>Romeriopsis navalis</taxon>
    </lineage>
</organism>
<feature type="transmembrane region" description="Helical" evidence="1">
    <location>
        <begin position="153"/>
        <end position="175"/>
    </location>
</feature>
<sequence>MPLSSILVLPLAHAEGNFAHQLGHALEPAAAAFRGMNLPEPLTHWGHPFFMGIVIFFMGAFVALSGWKSRLSEESAVVDKSRADHRKVAPLMTLFLTMGYSGGLLSLVMQQKPILESPHFITGSIVVTLLWLNGSLGFFGIKGPATVTRTAHAYIGTTITVLLLVHVALGLNLGFSI</sequence>
<dbReference type="RefSeq" id="WP_264323818.1">
    <property type="nucleotide sequence ID" value="NZ_JADEXQ010000009.1"/>
</dbReference>
<dbReference type="InterPro" id="IPR025067">
    <property type="entry name" value="DUF4079"/>
</dbReference>
<evidence type="ECO:0000256" key="1">
    <source>
        <dbReference type="SAM" id="Phobius"/>
    </source>
</evidence>
<feature type="transmembrane region" description="Helical" evidence="1">
    <location>
        <begin position="120"/>
        <end position="141"/>
    </location>
</feature>
<accession>A0A928Z2F6</accession>
<dbReference type="GO" id="GO:0016020">
    <property type="term" value="C:membrane"/>
    <property type="evidence" value="ECO:0007669"/>
    <property type="project" value="TreeGrafter"/>
</dbReference>
<dbReference type="EMBL" id="JADEXQ010000009">
    <property type="protein sequence ID" value="MBE9028997.1"/>
    <property type="molecule type" value="Genomic_DNA"/>
</dbReference>
<dbReference type="AlphaFoldDB" id="A0A928Z2F6"/>
<proteinExistence type="predicted"/>
<comment type="caution">
    <text evidence="2">The sequence shown here is derived from an EMBL/GenBank/DDBJ whole genome shotgun (WGS) entry which is preliminary data.</text>
</comment>
<dbReference type="PANTHER" id="PTHR36738:SF1">
    <property type="entry name" value="EXPRESSED PROTEIN"/>
    <property type="match status" value="1"/>
</dbReference>
<keyword evidence="1" id="KW-1133">Transmembrane helix</keyword>
<protein>
    <submittedName>
        <fullName evidence="2">DUF4079 domain-containing protein</fullName>
    </submittedName>
</protein>
<evidence type="ECO:0000313" key="3">
    <source>
        <dbReference type="Proteomes" id="UP000625316"/>
    </source>
</evidence>
<feature type="transmembrane region" description="Helical" evidence="1">
    <location>
        <begin position="49"/>
        <end position="67"/>
    </location>
</feature>
<dbReference type="Pfam" id="PF13301">
    <property type="entry name" value="DUF4079"/>
    <property type="match status" value="1"/>
</dbReference>
<keyword evidence="1" id="KW-0472">Membrane</keyword>
<dbReference type="Proteomes" id="UP000625316">
    <property type="component" value="Unassembled WGS sequence"/>
</dbReference>
<dbReference type="PANTHER" id="PTHR36738">
    <property type="entry name" value="EXPRESSED PROTEIN"/>
    <property type="match status" value="1"/>
</dbReference>
<name>A0A928Z2F6_9CYAN</name>